<dbReference type="AlphaFoldDB" id="A0A8X6PRE7"/>
<reference evidence="1" key="1">
    <citation type="submission" date="2020-08" db="EMBL/GenBank/DDBJ databases">
        <title>Multicomponent nature underlies the extraordinary mechanical properties of spider dragline silk.</title>
        <authorList>
            <person name="Kono N."/>
            <person name="Nakamura H."/>
            <person name="Mori M."/>
            <person name="Yoshida Y."/>
            <person name="Ohtoshi R."/>
            <person name="Malay A.D."/>
            <person name="Moran D.A.P."/>
            <person name="Tomita M."/>
            <person name="Numata K."/>
            <person name="Arakawa K."/>
        </authorList>
    </citation>
    <scope>NUCLEOTIDE SEQUENCE</scope>
</reference>
<dbReference type="EMBL" id="BMAW01117907">
    <property type="protein sequence ID" value="GFT77343.1"/>
    <property type="molecule type" value="Genomic_DNA"/>
</dbReference>
<name>A0A8X6PRE7_NEPPI</name>
<keyword evidence="2" id="KW-1185">Reference proteome</keyword>
<organism evidence="1 2">
    <name type="scientific">Nephila pilipes</name>
    <name type="common">Giant wood spider</name>
    <name type="synonym">Nephila maculata</name>
    <dbReference type="NCBI Taxonomy" id="299642"/>
    <lineage>
        <taxon>Eukaryota</taxon>
        <taxon>Metazoa</taxon>
        <taxon>Ecdysozoa</taxon>
        <taxon>Arthropoda</taxon>
        <taxon>Chelicerata</taxon>
        <taxon>Arachnida</taxon>
        <taxon>Araneae</taxon>
        <taxon>Araneomorphae</taxon>
        <taxon>Entelegynae</taxon>
        <taxon>Araneoidea</taxon>
        <taxon>Nephilidae</taxon>
        <taxon>Nephila</taxon>
    </lineage>
</organism>
<protein>
    <submittedName>
        <fullName evidence="1">Uncharacterized protein</fullName>
    </submittedName>
</protein>
<sequence>MPSFLRFPPMNICCADCCACCHSIARSSHCMSFRFSLCSLHPFVNRVAESDFVMRDDNISNPDSAMSDKVHCKNNFSVAESAFAIDDNYSNPDSAMSDKVHCTNNFSVDESDFAIDDNYSNPDSVMSDKVHSLVI</sequence>
<evidence type="ECO:0000313" key="2">
    <source>
        <dbReference type="Proteomes" id="UP000887013"/>
    </source>
</evidence>
<evidence type="ECO:0000313" key="1">
    <source>
        <dbReference type="EMBL" id="GFT77343.1"/>
    </source>
</evidence>
<gene>
    <name evidence="1" type="ORF">NPIL_364321</name>
</gene>
<proteinExistence type="predicted"/>
<accession>A0A8X6PRE7</accession>
<comment type="caution">
    <text evidence="1">The sequence shown here is derived from an EMBL/GenBank/DDBJ whole genome shotgun (WGS) entry which is preliminary data.</text>
</comment>
<dbReference type="Proteomes" id="UP000887013">
    <property type="component" value="Unassembled WGS sequence"/>
</dbReference>